<keyword evidence="5" id="KW-0539">Nucleus</keyword>
<dbReference type="SMART" id="SM00271">
    <property type="entry name" value="DnaJ"/>
    <property type="match status" value="1"/>
</dbReference>
<dbReference type="Gene3D" id="1.10.287.110">
    <property type="entry name" value="DnaJ domain"/>
    <property type="match status" value="1"/>
</dbReference>
<evidence type="ECO:0000259" key="7">
    <source>
        <dbReference type="PROSITE" id="PS50076"/>
    </source>
</evidence>
<organism evidence="8">
    <name type="scientific">Spongospora subterranea</name>
    <dbReference type="NCBI Taxonomy" id="70186"/>
    <lineage>
        <taxon>Eukaryota</taxon>
        <taxon>Sar</taxon>
        <taxon>Rhizaria</taxon>
        <taxon>Endomyxa</taxon>
        <taxon>Phytomyxea</taxon>
        <taxon>Plasmodiophorida</taxon>
        <taxon>Plasmodiophoridae</taxon>
        <taxon>Spongospora</taxon>
    </lineage>
</organism>
<dbReference type="AlphaFoldDB" id="A0A0H5R8E1"/>
<dbReference type="SUPFAM" id="SSF54928">
    <property type="entry name" value="RNA-binding domain, RBD"/>
    <property type="match status" value="1"/>
</dbReference>
<keyword evidence="4" id="KW-0143">Chaperone</keyword>
<dbReference type="GO" id="GO:0003676">
    <property type="term" value="F:nucleic acid binding"/>
    <property type="evidence" value="ECO:0007669"/>
    <property type="project" value="InterPro"/>
</dbReference>
<dbReference type="PANTHER" id="PTHR44313:SF1">
    <property type="entry name" value="DNAJ HOMOLOG SUBFAMILY C MEMBER 17"/>
    <property type="match status" value="1"/>
</dbReference>
<evidence type="ECO:0000256" key="5">
    <source>
        <dbReference type="ARBA" id="ARBA00023242"/>
    </source>
</evidence>
<dbReference type="Pfam" id="PF00226">
    <property type="entry name" value="DnaJ"/>
    <property type="match status" value="1"/>
</dbReference>
<evidence type="ECO:0000256" key="3">
    <source>
        <dbReference type="ARBA" id="ARBA00022490"/>
    </source>
</evidence>
<evidence type="ECO:0000256" key="1">
    <source>
        <dbReference type="ARBA" id="ARBA00004123"/>
    </source>
</evidence>
<dbReference type="PROSITE" id="PS50076">
    <property type="entry name" value="DNAJ_2"/>
    <property type="match status" value="1"/>
</dbReference>
<dbReference type="InterPro" id="IPR036869">
    <property type="entry name" value="J_dom_sf"/>
</dbReference>
<dbReference type="SUPFAM" id="SSF46565">
    <property type="entry name" value="Chaperone J-domain"/>
    <property type="match status" value="1"/>
</dbReference>
<dbReference type="PANTHER" id="PTHR44313">
    <property type="entry name" value="DNAJ HOMOLOG SUBFAMILY C MEMBER 17"/>
    <property type="match status" value="1"/>
</dbReference>
<evidence type="ECO:0000256" key="2">
    <source>
        <dbReference type="ARBA" id="ARBA00004496"/>
    </source>
</evidence>
<feature type="compositionally biased region" description="Polar residues" evidence="6">
    <location>
        <begin position="244"/>
        <end position="259"/>
    </location>
</feature>
<dbReference type="GO" id="GO:0000390">
    <property type="term" value="P:spliceosomal complex disassembly"/>
    <property type="evidence" value="ECO:0007669"/>
    <property type="project" value="TreeGrafter"/>
</dbReference>
<evidence type="ECO:0000313" key="8">
    <source>
        <dbReference type="EMBL" id="CRZ10086.1"/>
    </source>
</evidence>
<feature type="region of interest" description="Disordered" evidence="6">
    <location>
        <begin position="236"/>
        <end position="259"/>
    </location>
</feature>
<dbReference type="Gene3D" id="3.30.70.330">
    <property type="match status" value="1"/>
</dbReference>
<feature type="domain" description="J" evidence="7">
    <location>
        <begin position="3"/>
        <end position="68"/>
    </location>
</feature>
<dbReference type="GO" id="GO:0005737">
    <property type="term" value="C:cytoplasm"/>
    <property type="evidence" value="ECO:0007669"/>
    <property type="project" value="UniProtKB-SubCell"/>
</dbReference>
<dbReference type="InterPro" id="IPR001623">
    <property type="entry name" value="DnaJ_domain"/>
</dbReference>
<dbReference type="GO" id="GO:0005681">
    <property type="term" value="C:spliceosomal complex"/>
    <property type="evidence" value="ECO:0007669"/>
    <property type="project" value="TreeGrafter"/>
</dbReference>
<evidence type="ECO:0000256" key="6">
    <source>
        <dbReference type="SAM" id="MobiDB-lite"/>
    </source>
</evidence>
<dbReference type="PRINTS" id="PR00625">
    <property type="entry name" value="JDOMAIN"/>
</dbReference>
<dbReference type="InterPro" id="IPR035979">
    <property type="entry name" value="RBD_domain_sf"/>
</dbReference>
<dbReference type="CDD" id="cd06257">
    <property type="entry name" value="DnaJ"/>
    <property type="match status" value="1"/>
</dbReference>
<protein>
    <recommendedName>
        <fullName evidence="7">J domain-containing protein</fullName>
    </recommendedName>
</protein>
<dbReference type="EMBL" id="HACM01009644">
    <property type="protein sequence ID" value="CRZ10086.1"/>
    <property type="molecule type" value="Transcribed_RNA"/>
</dbReference>
<evidence type="ECO:0000256" key="4">
    <source>
        <dbReference type="ARBA" id="ARBA00023186"/>
    </source>
</evidence>
<dbReference type="InterPro" id="IPR012677">
    <property type="entry name" value="Nucleotide-bd_a/b_plait_sf"/>
</dbReference>
<dbReference type="InterPro" id="IPR052094">
    <property type="entry name" value="Pre-mRNA-splicing_ERAD"/>
</dbReference>
<feature type="compositionally biased region" description="Basic and acidic residues" evidence="6">
    <location>
        <begin position="89"/>
        <end position="109"/>
    </location>
</feature>
<keyword evidence="3" id="KW-0963">Cytoplasm</keyword>
<sequence>MSNAYTLLGLAVDASDQQIRTAYRQTALKFHPDKCKEDPNANERFAEVVAAFELLKDAVRRGELDAKLKAMSERQERLKRQSLGKQIMIEKLERREKEHEERQRQRDSEVSAESIRQKIQSELIRIRQEIISEEARKVQQASTKPSAPVNLSNTISIRISRKRKPAPNDDELRQLFSRYGHVIDVVQSNKRRALISFIEETGALSATSQSERDFLSGMGFTASLYGSAMDAKTDAVEDNAGPCSESQYPSGPYTSPLASSNYPSLNDMSFDDLEKVVMERMQQMADKQALVRAAPVILE</sequence>
<comment type="subcellular location">
    <subcellularLocation>
        <location evidence="2">Cytoplasm</location>
    </subcellularLocation>
    <subcellularLocation>
        <location evidence="1">Nucleus</location>
    </subcellularLocation>
</comment>
<feature type="region of interest" description="Disordered" evidence="6">
    <location>
        <begin position="89"/>
        <end position="113"/>
    </location>
</feature>
<reference evidence="8" key="1">
    <citation type="submission" date="2015-04" db="EMBL/GenBank/DDBJ databases">
        <title>The genome sequence of the plant pathogenic Rhizarian Plasmodiophora brassicae reveals insights in its biotrophic life cycle and the origin of chitin synthesis.</title>
        <authorList>
            <person name="Schwelm A."/>
            <person name="Fogelqvist J."/>
            <person name="Knaust A."/>
            <person name="Julke S."/>
            <person name="Lilja T."/>
            <person name="Dhandapani V."/>
            <person name="Bonilla-Rosso G."/>
            <person name="Karlsson M."/>
            <person name="Shevchenko A."/>
            <person name="Choi S.R."/>
            <person name="Kim H.G."/>
            <person name="Park J.Y."/>
            <person name="Lim Y.P."/>
            <person name="Ludwig-Muller J."/>
            <person name="Dixelius C."/>
        </authorList>
    </citation>
    <scope>NUCLEOTIDE SEQUENCE</scope>
    <source>
        <tissue evidence="8">Potato root galls</tissue>
    </source>
</reference>
<proteinExistence type="predicted"/>
<name>A0A0H5R8E1_9EUKA</name>
<accession>A0A0H5R8E1</accession>